<organism evidence="6 7">
    <name type="scientific">Allofranklinella schreckenbergeri</name>
    <dbReference type="NCBI Taxonomy" id="1076744"/>
    <lineage>
        <taxon>Bacteria</taxon>
        <taxon>Pseudomonadati</taxon>
        <taxon>Pseudomonadota</taxon>
        <taxon>Betaproteobacteria</taxon>
        <taxon>Burkholderiales</taxon>
        <taxon>Comamonadaceae</taxon>
        <taxon>Allofranklinella</taxon>
    </lineage>
</organism>
<gene>
    <name evidence="6" type="ORF">EBQ25_07535</name>
</gene>
<sequence>MGARQLLFTNRRLPEAAQPEALALPQQPNYALEQGQSSYGLGGKAQNRLFDEQTLMMSDVVLTAMGYLGKPYSYGKSSMEGGFDCSGFVLSLYERSVGLRLPRRAVEQAHATTKISKSELKPGDLVFFNTMRRQYSHVGIYIGEGRFIHSPRAGSRIRVESMEKAYWQSRFNGARRVVVADAGRLPGAR</sequence>
<keyword evidence="7" id="KW-1185">Reference proteome</keyword>
<accession>A0A3M6Q920</accession>
<keyword evidence="4" id="KW-0788">Thiol protease</keyword>
<evidence type="ECO:0000259" key="5">
    <source>
        <dbReference type="PROSITE" id="PS51935"/>
    </source>
</evidence>
<dbReference type="Pfam" id="PF00877">
    <property type="entry name" value="NLPC_P60"/>
    <property type="match status" value="1"/>
</dbReference>
<dbReference type="SUPFAM" id="SSF54001">
    <property type="entry name" value="Cysteine proteinases"/>
    <property type="match status" value="1"/>
</dbReference>
<reference evidence="6 7" key="1">
    <citation type="submission" date="2018-10" db="EMBL/GenBank/DDBJ databases">
        <title>Comamonadaceae CDC group NO-1 genome sequencing and assembly.</title>
        <authorList>
            <person name="Bernier A.-M."/>
            <person name="Bernard K."/>
        </authorList>
    </citation>
    <scope>NUCLEOTIDE SEQUENCE [LARGE SCALE GENOMIC DNA]</scope>
    <source>
        <strain evidence="6 7">NML161473</strain>
    </source>
</reference>
<dbReference type="EMBL" id="RDQL01000008">
    <property type="protein sequence ID" value="RMW99446.1"/>
    <property type="molecule type" value="Genomic_DNA"/>
</dbReference>
<evidence type="ECO:0000256" key="1">
    <source>
        <dbReference type="ARBA" id="ARBA00007074"/>
    </source>
</evidence>
<dbReference type="PANTHER" id="PTHR47053">
    <property type="entry name" value="MUREIN DD-ENDOPEPTIDASE MEPH-RELATED"/>
    <property type="match status" value="1"/>
</dbReference>
<comment type="caution">
    <text evidence="6">The sequence shown here is derived from an EMBL/GenBank/DDBJ whole genome shotgun (WGS) entry which is preliminary data.</text>
</comment>
<keyword evidence="2" id="KW-0645">Protease</keyword>
<proteinExistence type="inferred from homology"/>
<evidence type="ECO:0000313" key="7">
    <source>
        <dbReference type="Proteomes" id="UP000267035"/>
    </source>
</evidence>
<dbReference type="InterPro" id="IPR000064">
    <property type="entry name" value="NLP_P60_dom"/>
</dbReference>
<protein>
    <submittedName>
        <fullName evidence="6">NlpC/P60 family protein</fullName>
    </submittedName>
</protein>
<dbReference type="Proteomes" id="UP000267035">
    <property type="component" value="Unassembled WGS sequence"/>
</dbReference>
<dbReference type="Gene3D" id="3.90.1720.10">
    <property type="entry name" value="endopeptidase domain like (from Nostoc punctiforme)"/>
    <property type="match status" value="1"/>
</dbReference>
<feature type="domain" description="NlpC/P60" evidence="5">
    <location>
        <begin position="54"/>
        <end position="178"/>
    </location>
</feature>
<dbReference type="InterPro" id="IPR038765">
    <property type="entry name" value="Papain-like_cys_pep_sf"/>
</dbReference>
<dbReference type="GO" id="GO:0006508">
    <property type="term" value="P:proteolysis"/>
    <property type="evidence" value="ECO:0007669"/>
    <property type="project" value="UniProtKB-KW"/>
</dbReference>
<evidence type="ECO:0000256" key="2">
    <source>
        <dbReference type="ARBA" id="ARBA00022670"/>
    </source>
</evidence>
<dbReference type="InterPro" id="IPR051202">
    <property type="entry name" value="Peptidase_C40"/>
</dbReference>
<dbReference type="PANTHER" id="PTHR47053:SF1">
    <property type="entry name" value="MUREIN DD-ENDOPEPTIDASE MEPH-RELATED"/>
    <property type="match status" value="1"/>
</dbReference>
<comment type="similarity">
    <text evidence="1">Belongs to the peptidase C40 family.</text>
</comment>
<evidence type="ECO:0000256" key="3">
    <source>
        <dbReference type="ARBA" id="ARBA00022801"/>
    </source>
</evidence>
<dbReference type="PROSITE" id="PS51935">
    <property type="entry name" value="NLPC_P60"/>
    <property type="match status" value="1"/>
</dbReference>
<keyword evidence="3" id="KW-0378">Hydrolase</keyword>
<dbReference type="AlphaFoldDB" id="A0A3M6Q920"/>
<name>A0A3M6Q920_9BURK</name>
<evidence type="ECO:0000256" key="4">
    <source>
        <dbReference type="ARBA" id="ARBA00022807"/>
    </source>
</evidence>
<dbReference type="GO" id="GO:0008234">
    <property type="term" value="F:cysteine-type peptidase activity"/>
    <property type="evidence" value="ECO:0007669"/>
    <property type="project" value="UniProtKB-KW"/>
</dbReference>
<evidence type="ECO:0000313" key="6">
    <source>
        <dbReference type="EMBL" id="RMW99446.1"/>
    </source>
</evidence>